<evidence type="ECO:0000313" key="3">
    <source>
        <dbReference type="WBParaSite" id="GPUH_0002402901-mRNA-1"/>
    </source>
</evidence>
<proteinExistence type="predicted"/>
<dbReference type="EMBL" id="UYRT01099727">
    <property type="protein sequence ID" value="VDN42261.1"/>
    <property type="molecule type" value="Genomic_DNA"/>
</dbReference>
<dbReference type="AlphaFoldDB" id="A0A183ESQ8"/>
<evidence type="ECO:0000313" key="2">
    <source>
        <dbReference type="Proteomes" id="UP000271098"/>
    </source>
</evidence>
<sequence length="136" mass="15589">MHLSGLDVAVYGFRRNKRKVEEAGISYELGIIRDKLALGLSTEPVLKQQTRGNCLLSNMKDVELENDDEVRILFFVFSGNSLKKKKKKIKILFSCSFATRIDTIRQKFRPEIAVRPIPVFFFLEENENGSFLTSLS</sequence>
<dbReference type="Proteomes" id="UP000271098">
    <property type="component" value="Unassembled WGS sequence"/>
</dbReference>
<accession>A0A183ESQ8</accession>
<protein>
    <submittedName>
        <fullName evidence="1 3">Uncharacterized protein</fullName>
    </submittedName>
</protein>
<gene>
    <name evidence="1" type="ORF">GPUH_LOCUS24001</name>
</gene>
<reference evidence="3" key="1">
    <citation type="submission" date="2016-06" db="UniProtKB">
        <authorList>
            <consortium name="WormBaseParasite"/>
        </authorList>
    </citation>
    <scope>IDENTIFICATION</scope>
</reference>
<keyword evidence="2" id="KW-1185">Reference proteome</keyword>
<evidence type="ECO:0000313" key="1">
    <source>
        <dbReference type="EMBL" id="VDN42261.1"/>
    </source>
</evidence>
<name>A0A183ESQ8_9BILA</name>
<organism evidence="3">
    <name type="scientific">Gongylonema pulchrum</name>
    <dbReference type="NCBI Taxonomy" id="637853"/>
    <lineage>
        <taxon>Eukaryota</taxon>
        <taxon>Metazoa</taxon>
        <taxon>Ecdysozoa</taxon>
        <taxon>Nematoda</taxon>
        <taxon>Chromadorea</taxon>
        <taxon>Rhabditida</taxon>
        <taxon>Spirurina</taxon>
        <taxon>Spiruromorpha</taxon>
        <taxon>Spiruroidea</taxon>
        <taxon>Gongylonematidae</taxon>
        <taxon>Gongylonema</taxon>
    </lineage>
</organism>
<dbReference type="WBParaSite" id="GPUH_0002402901-mRNA-1">
    <property type="protein sequence ID" value="GPUH_0002402901-mRNA-1"/>
    <property type="gene ID" value="GPUH_0002402901"/>
</dbReference>
<reference evidence="1 2" key="2">
    <citation type="submission" date="2018-11" db="EMBL/GenBank/DDBJ databases">
        <authorList>
            <consortium name="Pathogen Informatics"/>
        </authorList>
    </citation>
    <scope>NUCLEOTIDE SEQUENCE [LARGE SCALE GENOMIC DNA]</scope>
</reference>